<dbReference type="InterPro" id="IPR031311">
    <property type="entry name" value="CHIT_BIND_RR_consensus"/>
</dbReference>
<dbReference type="EMBL" id="OU895878">
    <property type="protein sequence ID" value="CAG9804215.1"/>
    <property type="molecule type" value="Genomic_DNA"/>
</dbReference>
<dbReference type="Pfam" id="PF00379">
    <property type="entry name" value="Chitin_bind_4"/>
    <property type="match status" value="1"/>
</dbReference>
<keyword evidence="1 2" id="KW-0193">Cuticle</keyword>
<dbReference type="PANTHER" id="PTHR12236">
    <property type="entry name" value="STRUCTURAL CONTITUENT OF CUTICLE"/>
    <property type="match status" value="1"/>
</dbReference>
<dbReference type="PROSITE" id="PS00233">
    <property type="entry name" value="CHIT_BIND_RR_1"/>
    <property type="match status" value="1"/>
</dbReference>
<evidence type="ECO:0000313" key="4">
    <source>
        <dbReference type="EMBL" id="CAG9804215.1"/>
    </source>
</evidence>
<dbReference type="InterPro" id="IPR051217">
    <property type="entry name" value="Insect_Cuticle_Struc_Prot"/>
</dbReference>
<evidence type="ECO:0000256" key="1">
    <source>
        <dbReference type="ARBA" id="ARBA00022460"/>
    </source>
</evidence>
<dbReference type="GO" id="GO:0031012">
    <property type="term" value="C:extracellular matrix"/>
    <property type="evidence" value="ECO:0007669"/>
    <property type="project" value="TreeGrafter"/>
</dbReference>
<dbReference type="InterPro" id="IPR000618">
    <property type="entry name" value="Insect_cuticle"/>
</dbReference>
<dbReference type="PROSITE" id="PS51155">
    <property type="entry name" value="CHIT_BIND_RR_2"/>
    <property type="match status" value="1"/>
</dbReference>
<dbReference type="Proteomes" id="UP001153620">
    <property type="component" value="Chromosome 2"/>
</dbReference>
<accession>A0A9N9RSL6</accession>
<dbReference type="PANTHER" id="PTHR12236:SF86">
    <property type="entry name" value="CCP84AC-RELATED"/>
    <property type="match status" value="1"/>
</dbReference>
<evidence type="ECO:0000313" key="5">
    <source>
        <dbReference type="Proteomes" id="UP001153620"/>
    </source>
</evidence>
<dbReference type="PRINTS" id="PR00947">
    <property type="entry name" value="CUTICLE"/>
</dbReference>
<proteinExistence type="predicted"/>
<feature type="chain" id="PRO_5040196003" evidence="3">
    <location>
        <begin position="19"/>
        <end position="191"/>
    </location>
</feature>
<evidence type="ECO:0000256" key="3">
    <source>
        <dbReference type="SAM" id="SignalP"/>
    </source>
</evidence>
<dbReference type="OrthoDB" id="10071059at2759"/>
<dbReference type="GO" id="GO:0005615">
    <property type="term" value="C:extracellular space"/>
    <property type="evidence" value="ECO:0007669"/>
    <property type="project" value="TreeGrafter"/>
</dbReference>
<dbReference type="GO" id="GO:0042302">
    <property type="term" value="F:structural constituent of cuticle"/>
    <property type="evidence" value="ECO:0007669"/>
    <property type="project" value="UniProtKB-UniRule"/>
</dbReference>
<keyword evidence="3" id="KW-0732">Signal</keyword>
<reference evidence="4" key="1">
    <citation type="submission" date="2022-01" db="EMBL/GenBank/DDBJ databases">
        <authorList>
            <person name="King R."/>
        </authorList>
    </citation>
    <scope>NUCLEOTIDE SEQUENCE</scope>
</reference>
<protein>
    <submittedName>
        <fullName evidence="4">Uncharacterized protein</fullName>
    </submittedName>
</protein>
<dbReference type="AlphaFoldDB" id="A0A9N9RSL6"/>
<sequence>MLKFASVFFFVAVSTAKAGILGSPLAYTIPASAPLISTAPILARSAPYIHHSAPYYGRQLLASPVGPFVKAAPLIHQAPVVAKSFVPAAAPIISARTILPVAAPVIKTAENDAYPQYQYAYSVNDAITGDNKAHEEIRDGDIVKGYYTLLESDGSTRKVSYYADPINGFNAVVQKSAPVINAPIVEKVVVA</sequence>
<reference evidence="4" key="2">
    <citation type="submission" date="2022-10" db="EMBL/GenBank/DDBJ databases">
        <authorList>
            <consortium name="ENA_rothamsted_submissions"/>
            <consortium name="culmorum"/>
            <person name="King R."/>
        </authorList>
    </citation>
    <scope>NUCLEOTIDE SEQUENCE</scope>
</reference>
<organism evidence="4 5">
    <name type="scientific">Chironomus riparius</name>
    <dbReference type="NCBI Taxonomy" id="315576"/>
    <lineage>
        <taxon>Eukaryota</taxon>
        <taxon>Metazoa</taxon>
        <taxon>Ecdysozoa</taxon>
        <taxon>Arthropoda</taxon>
        <taxon>Hexapoda</taxon>
        <taxon>Insecta</taxon>
        <taxon>Pterygota</taxon>
        <taxon>Neoptera</taxon>
        <taxon>Endopterygota</taxon>
        <taxon>Diptera</taxon>
        <taxon>Nematocera</taxon>
        <taxon>Chironomoidea</taxon>
        <taxon>Chironomidae</taxon>
        <taxon>Chironominae</taxon>
        <taxon>Chironomus</taxon>
    </lineage>
</organism>
<feature type="signal peptide" evidence="3">
    <location>
        <begin position="1"/>
        <end position="18"/>
    </location>
</feature>
<gene>
    <name evidence="4" type="ORF">CHIRRI_LOCUS7108</name>
</gene>
<evidence type="ECO:0000256" key="2">
    <source>
        <dbReference type="PROSITE-ProRule" id="PRU00497"/>
    </source>
</evidence>
<keyword evidence="5" id="KW-1185">Reference proteome</keyword>
<name>A0A9N9RSL6_9DIPT</name>